<organism evidence="2">
    <name type="scientific">Harpegnathos saltator</name>
    <name type="common">Jerdon's jumping ant</name>
    <dbReference type="NCBI Taxonomy" id="610380"/>
    <lineage>
        <taxon>Eukaryota</taxon>
        <taxon>Metazoa</taxon>
        <taxon>Ecdysozoa</taxon>
        <taxon>Arthropoda</taxon>
        <taxon>Hexapoda</taxon>
        <taxon>Insecta</taxon>
        <taxon>Pterygota</taxon>
        <taxon>Neoptera</taxon>
        <taxon>Endopterygota</taxon>
        <taxon>Hymenoptera</taxon>
        <taxon>Apocrita</taxon>
        <taxon>Aculeata</taxon>
        <taxon>Formicoidea</taxon>
        <taxon>Formicidae</taxon>
        <taxon>Ponerinae</taxon>
        <taxon>Ponerini</taxon>
        <taxon>Harpegnathos</taxon>
    </lineage>
</organism>
<gene>
    <name evidence="1" type="ORF">EAI_12174</name>
</gene>
<accession>E2BZB2</accession>
<dbReference type="Proteomes" id="UP000008237">
    <property type="component" value="Unassembled WGS sequence"/>
</dbReference>
<evidence type="ECO:0000313" key="1">
    <source>
        <dbReference type="EMBL" id="EFN79018.1"/>
    </source>
</evidence>
<name>E2BZB2_HARSA</name>
<dbReference type="AlphaFoldDB" id="E2BZB2"/>
<proteinExistence type="predicted"/>
<sequence length="90" mass="10408">MREPHSIQGIKSTVVERFFTREISPRETVTDGWLPSPGDRRITLPRFHQLNLDLSLDSIQTRRDLNLDAGFVDPLVGKLDRKTLRGVRLR</sequence>
<dbReference type="InParanoid" id="E2BZB2"/>
<dbReference type="EMBL" id="GL451577">
    <property type="protein sequence ID" value="EFN79018.1"/>
    <property type="molecule type" value="Genomic_DNA"/>
</dbReference>
<reference evidence="1 2" key="1">
    <citation type="journal article" date="2010" name="Science">
        <title>Genomic comparison of the ants Camponotus floridanus and Harpegnathos saltator.</title>
        <authorList>
            <person name="Bonasio R."/>
            <person name="Zhang G."/>
            <person name="Ye C."/>
            <person name="Mutti N.S."/>
            <person name="Fang X."/>
            <person name="Qin N."/>
            <person name="Donahue G."/>
            <person name="Yang P."/>
            <person name="Li Q."/>
            <person name="Li C."/>
            <person name="Zhang P."/>
            <person name="Huang Z."/>
            <person name="Berger S.L."/>
            <person name="Reinberg D."/>
            <person name="Wang J."/>
            <person name="Liebig J."/>
        </authorList>
    </citation>
    <scope>NUCLEOTIDE SEQUENCE [LARGE SCALE GENOMIC DNA]</scope>
    <source>
        <strain evidence="1 2">R22 G/1</strain>
    </source>
</reference>
<keyword evidence="2" id="KW-1185">Reference proteome</keyword>
<evidence type="ECO:0000313" key="2">
    <source>
        <dbReference type="Proteomes" id="UP000008237"/>
    </source>
</evidence>
<protein>
    <submittedName>
        <fullName evidence="1">Uncharacterized protein</fullName>
    </submittedName>
</protein>